<dbReference type="Proteomes" id="UP000004756">
    <property type="component" value="Unassembled WGS sequence"/>
</dbReference>
<proteinExistence type="predicted"/>
<evidence type="ECO:0000313" key="1">
    <source>
        <dbReference type="EMBL" id="EEG51598.1"/>
    </source>
</evidence>
<evidence type="ECO:0000313" key="2">
    <source>
        <dbReference type="Proteomes" id="UP000004756"/>
    </source>
</evidence>
<dbReference type="AlphaFoldDB" id="C0DAN9"/>
<reference evidence="1 2" key="2">
    <citation type="submission" date="2009-02" db="EMBL/GenBank/DDBJ databases">
        <title>Draft genome sequence of Clostridium asparagiforme (DSM 15981).</title>
        <authorList>
            <person name="Sudarsanam P."/>
            <person name="Ley R."/>
            <person name="Guruge J."/>
            <person name="Turnbaugh P.J."/>
            <person name="Mahowald M."/>
            <person name="Liep D."/>
            <person name="Gordon J."/>
        </authorList>
    </citation>
    <scope>NUCLEOTIDE SEQUENCE [LARGE SCALE GENOMIC DNA]</scope>
    <source>
        <strain evidence="1 2">DSM 15981</strain>
    </source>
</reference>
<keyword evidence="2" id="KW-1185">Reference proteome</keyword>
<organism evidence="1 2">
    <name type="scientific">[Clostridium] asparagiforme DSM 15981</name>
    <dbReference type="NCBI Taxonomy" id="518636"/>
    <lineage>
        <taxon>Bacteria</taxon>
        <taxon>Bacillati</taxon>
        <taxon>Bacillota</taxon>
        <taxon>Clostridia</taxon>
        <taxon>Lachnospirales</taxon>
        <taxon>Lachnospiraceae</taxon>
        <taxon>Enterocloster</taxon>
    </lineage>
</organism>
<comment type="caution">
    <text evidence="1">The sequence shown here is derived from an EMBL/GenBank/DDBJ whole genome shotgun (WGS) entry which is preliminary data.</text>
</comment>
<name>C0DAN9_9FIRM</name>
<dbReference type="EMBL" id="ACCJ01000538">
    <property type="protein sequence ID" value="EEG51598.1"/>
    <property type="molecule type" value="Genomic_DNA"/>
</dbReference>
<reference evidence="1 2" key="1">
    <citation type="submission" date="2009-01" db="EMBL/GenBank/DDBJ databases">
        <authorList>
            <person name="Fulton L."/>
            <person name="Clifton S."/>
            <person name="Fulton B."/>
            <person name="Xu J."/>
            <person name="Minx P."/>
            <person name="Pepin K.H."/>
            <person name="Johnson M."/>
            <person name="Bhonagiri V."/>
            <person name="Nash W.E."/>
            <person name="Mardis E.R."/>
            <person name="Wilson R.K."/>
        </authorList>
    </citation>
    <scope>NUCLEOTIDE SEQUENCE [LARGE SCALE GENOMIC DNA]</scope>
    <source>
        <strain evidence="1 2">DSM 15981</strain>
    </source>
</reference>
<gene>
    <name evidence="1" type="ORF">CLOSTASPAR_06342</name>
</gene>
<accession>C0DAN9</accession>
<protein>
    <submittedName>
        <fullName evidence="1">Uncharacterized protein</fullName>
    </submittedName>
</protein>
<sequence>MLRSILAVKIPAVKRAGIQTWSKNSVYEMAQRIAGYVNLQDAALFVWIRWAAGAA</sequence>
<dbReference type="HOGENOM" id="CLU_3023801_0_0_9"/>